<evidence type="ECO:0000259" key="2">
    <source>
        <dbReference type="Pfam" id="PF26514"/>
    </source>
</evidence>
<name>A0A0G1KD88_9BACT</name>
<feature type="transmembrane region" description="Helical" evidence="1">
    <location>
        <begin position="290"/>
        <end position="315"/>
    </location>
</feature>
<dbReference type="Pfam" id="PF26514">
    <property type="entry name" value="DUF8173"/>
    <property type="match status" value="1"/>
</dbReference>
<dbReference type="EMBL" id="LCJQ01000006">
    <property type="protein sequence ID" value="KKT81676.1"/>
    <property type="molecule type" value="Genomic_DNA"/>
</dbReference>
<evidence type="ECO:0000313" key="3">
    <source>
        <dbReference type="EMBL" id="KKT81676.1"/>
    </source>
</evidence>
<keyword evidence="1" id="KW-0472">Membrane</keyword>
<feature type="domain" description="DUF8173" evidence="2">
    <location>
        <begin position="226"/>
        <end position="369"/>
    </location>
</feature>
<evidence type="ECO:0000313" key="4">
    <source>
        <dbReference type="Proteomes" id="UP000034595"/>
    </source>
</evidence>
<gene>
    <name evidence="3" type="ORF">UW78_C0006G0041</name>
</gene>
<organism evidence="3 4">
    <name type="scientific">Candidatus Azambacteria bacterium GW2011_GWA1_44_9</name>
    <dbReference type="NCBI Taxonomy" id="1618610"/>
    <lineage>
        <taxon>Bacteria</taxon>
        <taxon>Candidatus Azamiibacteriota</taxon>
    </lineage>
</organism>
<feature type="transmembrane region" description="Helical" evidence="1">
    <location>
        <begin position="216"/>
        <end position="243"/>
    </location>
</feature>
<sequence length="376" mass="38882">MVALLSPLFAFGALVSSGDSVSLDTEGGINDNVYTAGGNVTVAVPVTGDVIAVGGNIQVLKDVSQDLAIAGGSVTVLGNTGGDVRVAGGNILIDGDVAGDLIVMGGTITVSPNASVGKDVIIMGGQITLGGDVLGDVEIGGGVVSLNGHVQGNVKATIDGTLTIGEKAVIDGGLEYKAKNVDALAVTTGAVITGETVFKEARIDTMALDRGTVRNMVLAIIGVLALFKLVSLLIAALLVTWLFKKYSHVITEEALRKPLKMLGRGFVALVIIPVAGVLLLITLFGAMFGIIAILSYVSLLILSCIYAGVVVGVWLSRIVYKTNETTITWKNVTVGVVLLTLVSFIPVIGWVVRLFVVLITLGSITNIVYRKLQEGR</sequence>
<dbReference type="AlphaFoldDB" id="A0A0G1KD88"/>
<evidence type="ECO:0000256" key="1">
    <source>
        <dbReference type="SAM" id="Phobius"/>
    </source>
</evidence>
<feature type="transmembrane region" description="Helical" evidence="1">
    <location>
        <begin position="264"/>
        <end position="284"/>
    </location>
</feature>
<keyword evidence="1" id="KW-1133">Transmembrane helix</keyword>
<proteinExistence type="predicted"/>
<protein>
    <recommendedName>
        <fullName evidence="2">DUF8173 domain-containing protein</fullName>
    </recommendedName>
</protein>
<comment type="caution">
    <text evidence="3">The sequence shown here is derived from an EMBL/GenBank/DDBJ whole genome shotgun (WGS) entry which is preliminary data.</text>
</comment>
<dbReference type="Proteomes" id="UP000034595">
    <property type="component" value="Unassembled WGS sequence"/>
</dbReference>
<dbReference type="InterPro" id="IPR058486">
    <property type="entry name" value="DUF8173"/>
</dbReference>
<keyword evidence="1" id="KW-0812">Transmembrane</keyword>
<accession>A0A0G1KD88</accession>
<reference evidence="3 4" key="1">
    <citation type="journal article" date="2015" name="Nature">
        <title>rRNA introns, odd ribosomes, and small enigmatic genomes across a large radiation of phyla.</title>
        <authorList>
            <person name="Brown C.T."/>
            <person name="Hug L.A."/>
            <person name="Thomas B.C."/>
            <person name="Sharon I."/>
            <person name="Castelle C.J."/>
            <person name="Singh A."/>
            <person name="Wilkins M.J."/>
            <person name="Williams K.H."/>
            <person name="Banfield J.F."/>
        </authorList>
    </citation>
    <scope>NUCLEOTIDE SEQUENCE [LARGE SCALE GENOMIC DNA]</scope>
</reference>